<sequence>LDTMEPATYFATYSAVIATFGYYSCAQQMMLLKYLFLEGLEIV</sequence>
<feature type="transmembrane region" description="Helical" evidence="1">
    <location>
        <begin position="6"/>
        <end position="25"/>
    </location>
</feature>
<protein>
    <submittedName>
        <fullName evidence="3">Proton_antipo_M domain-containing protein</fullName>
    </submittedName>
</protein>
<organism evidence="2 3">
    <name type="scientific">Angiostrongylus cantonensis</name>
    <name type="common">Rat lungworm</name>
    <dbReference type="NCBI Taxonomy" id="6313"/>
    <lineage>
        <taxon>Eukaryota</taxon>
        <taxon>Metazoa</taxon>
        <taxon>Ecdysozoa</taxon>
        <taxon>Nematoda</taxon>
        <taxon>Chromadorea</taxon>
        <taxon>Rhabditida</taxon>
        <taxon>Rhabditina</taxon>
        <taxon>Rhabditomorpha</taxon>
        <taxon>Strongyloidea</taxon>
        <taxon>Metastrongylidae</taxon>
        <taxon>Angiostrongylus</taxon>
    </lineage>
</organism>
<dbReference type="Proteomes" id="UP000035642">
    <property type="component" value="Unassembled WGS sequence"/>
</dbReference>
<dbReference type="WBParaSite" id="ACAC_0001374001-mRNA-1">
    <property type="protein sequence ID" value="ACAC_0001374001-mRNA-1"/>
    <property type="gene ID" value="ACAC_0001374001"/>
</dbReference>
<name>A0A0K0DPQ1_ANGCA</name>
<evidence type="ECO:0000256" key="1">
    <source>
        <dbReference type="SAM" id="Phobius"/>
    </source>
</evidence>
<proteinExistence type="predicted"/>
<keyword evidence="1" id="KW-0472">Membrane</keyword>
<keyword evidence="2" id="KW-1185">Reference proteome</keyword>
<keyword evidence="1" id="KW-1133">Transmembrane helix</keyword>
<reference evidence="3" key="2">
    <citation type="submission" date="2017-02" db="UniProtKB">
        <authorList>
            <consortium name="WormBaseParasite"/>
        </authorList>
    </citation>
    <scope>IDENTIFICATION</scope>
</reference>
<evidence type="ECO:0000313" key="3">
    <source>
        <dbReference type="WBParaSite" id="ACAC_0001374001-mRNA-1"/>
    </source>
</evidence>
<keyword evidence="1" id="KW-0812">Transmembrane</keyword>
<dbReference type="AlphaFoldDB" id="A0A0K0DPQ1"/>
<reference evidence="2" key="1">
    <citation type="submission" date="2012-09" db="EMBL/GenBank/DDBJ databases">
        <authorList>
            <person name="Martin A.A."/>
        </authorList>
    </citation>
    <scope>NUCLEOTIDE SEQUENCE</scope>
</reference>
<evidence type="ECO:0000313" key="2">
    <source>
        <dbReference type="Proteomes" id="UP000035642"/>
    </source>
</evidence>
<accession>A0A0K0DPQ1</accession>